<protein>
    <submittedName>
        <fullName evidence="1">Uncharacterized protein</fullName>
    </submittedName>
</protein>
<organism evidence="1 2">
    <name type="scientific">Fraxinus pennsylvanica</name>
    <dbReference type="NCBI Taxonomy" id="56036"/>
    <lineage>
        <taxon>Eukaryota</taxon>
        <taxon>Viridiplantae</taxon>
        <taxon>Streptophyta</taxon>
        <taxon>Embryophyta</taxon>
        <taxon>Tracheophyta</taxon>
        <taxon>Spermatophyta</taxon>
        <taxon>Magnoliopsida</taxon>
        <taxon>eudicotyledons</taxon>
        <taxon>Gunneridae</taxon>
        <taxon>Pentapetalae</taxon>
        <taxon>asterids</taxon>
        <taxon>lamiids</taxon>
        <taxon>Lamiales</taxon>
        <taxon>Oleaceae</taxon>
        <taxon>Oleeae</taxon>
        <taxon>Fraxinus</taxon>
    </lineage>
</organism>
<proteinExistence type="predicted"/>
<keyword evidence="2" id="KW-1185">Reference proteome</keyword>
<sequence>MLWPRFRALNALSPPLRISTSKTRCRRRTLRDKELYFKLIEKMPHLTNPKLISAMRLVVASLRQIEADLSKSLEEIALASQPTDSNQLDWRAHQAKKEEECRKAVEREREI</sequence>
<dbReference type="Proteomes" id="UP000834106">
    <property type="component" value="Chromosome 8"/>
</dbReference>
<dbReference type="AlphaFoldDB" id="A0AAD1ZEZ1"/>
<reference evidence="1" key="1">
    <citation type="submission" date="2023-05" db="EMBL/GenBank/DDBJ databases">
        <authorList>
            <person name="Huff M."/>
        </authorList>
    </citation>
    <scope>NUCLEOTIDE SEQUENCE</scope>
</reference>
<gene>
    <name evidence="1" type="ORF">FPE_LOCUS13157</name>
</gene>
<name>A0AAD1ZEZ1_9LAMI</name>
<evidence type="ECO:0000313" key="2">
    <source>
        <dbReference type="Proteomes" id="UP000834106"/>
    </source>
</evidence>
<evidence type="ECO:0000313" key="1">
    <source>
        <dbReference type="EMBL" id="CAI9765727.1"/>
    </source>
</evidence>
<dbReference type="EMBL" id="OU503043">
    <property type="protein sequence ID" value="CAI9765727.1"/>
    <property type="molecule type" value="Genomic_DNA"/>
</dbReference>
<accession>A0AAD1ZEZ1</accession>